<proteinExistence type="predicted"/>
<gene>
    <name evidence="3" type="ORF">DK869_05460</name>
</gene>
<evidence type="ECO:0000259" key="1">
    <source>
        <dbReference type="Pfam" id="PF00534"/>
    </source>
</evidence>
<dbReference type="RefSeq" id="WP_110438975.1">
    <property type="nucleotide sequence ID" value="NZ_CP046393.1"/>
</dbReference>
<feature type="domain" description="Glycosyl transferase family 1" evidence="1">
    <location>
        <begin position="190"/>
        <end position="341"/>
    </location>
</feature>
<dbReference type="Pfam" id="PF13439">
    <property type="entry name" value="Glyco_transf_4"/>
    <property type="match status" value="1"/>
</dbReference>
<comment type="caution">
    <text evidence="3">The sequence shown here is derived from an EMBL/GenBank/DDBJ whole genome shotgun (WGS) entry which is preliminary data.</text>
</comment>
<evidence type="ECO:0000313" key="4">
    <source>
        <dbReference type="Proteomes" id="UP000247565"/>
    </source>
</evidence>
<dbReference type="AlphaFoldDB" id="A0A318N2Q4"/>
<keyword evidence="4" id="KW-1185">Reference proteome</keyword>
<sequence length="371" mass="43140">MDKSFNILVWQWGRKGAGPKIAVELSNALRSIKNLNILLSLSDRAEIIDYNPECQIGIKFKTYSSILGYLIRWIESPYWILYLIYHLKKNKVDLAICTMPGLLDMIMISALKILKIPCVVIIHDAYPHPGDGYLFQHFLQRQLIKNSDLIVTFTQYVYNQLNKRNFLSKSKFIRVWHPPLKYDYENISVSKNKNKIHLLNFGRLLPYKGFNLLNDALKLVKSDRSYIVRIVGQGPKSKVLKLLNRRKNVYVENRWVPENEIASIFEWADAIILPYEEASQSGVLAIALAFSKPVLITRVGGLMEQCNHKDLVFLCDPNPEDIAKNIEKILELPFPLKREHMDTSHEWKKMAKDLISQINEKFNFHLKLDTR</sequence>
<reference evidence="3 4" key="1">
    <citation type="submission" date="2018-05" db="EMBL/GenBank/DDBJ databases">
        <title>Reference genomes for bee gut microbiota database.</title>
        <authorList>
            <person name="Ellegaard K.M."/>
        </authorList>
    </citation>
    <scope>NUCLEOTIDE SEQUENCE [LARGE SCALE GENOMIC DNA]</scope>
    <source>
        <strain evidence="3 4">ESL0284</strain>
    </source>
</reference>
<dbReference type="Proteomes" id="UP000247565">
    <property type="component" value="Unassembled WGS sequence"/>
</dbReference>
<evidence type="ECO:0000259" key="2">
    <source>
        <dbReference type="Pfam" id="PF13439"/>
    </source>
</evidence>
<dbReference type="EMBL" id="QGLT01000002">
    <property type="protein sequence ID" value="PXZ00835.1"/>
    <property type="molecule type" value="Genomic_DNA"/>
</dbReference>
<organism evidence="3 4">
    <name type="scientific">Commensalibacter melissae</name>
    <dbReference type="NCBI Taxonomy" id="2070537"/>
    <lineage>
        <taxon>Bacteria</taxon>
        <taxon>Pseudomonadati</taxon>
        <taxon>Pseudomonadota</taxon>
        <taxon>Alphaproteobacteria</taxon>
        <taxon>Acetobacterales</taxon>
        <taxon>Acetobacteraceae</taxon>
    </lineage>
</organism>
<evidence type="ECO:0000313" key="3">
    <source>
        <dbReference type="EMBL" id="PXZ00835.1"/>
    </source>
</evidence>
<accession>A0A318N2Q4</accession>
<dbReference type="PANTHER" id="PTHR45947">
    <property type="entry name" value="SULFOQUINOVOSYL TRANSFERASE SQD2"/>
    <property type="match status" value="1"/>
</dbReference>
<dbReference type="Gene3D" id="3.40.50.2000">
    <property type="entry name" value="Glycogen Phosphorylase B"/>
    <property type="match status" value="2"/>
</dbReference>
<feature type="domain" description="Glycosyltransferase subfamily 4-like N-terminal" evidence="2">
    <location>
        <begin position="74"/>
        <end position="178"/>
    </location>
</feature>
<dbReference type="InterPro" id="IPR028098">
    <property type="entry name" value="Glyco_trans_4-like_N"/>
</dbReference>
<dbReference type="InterPro" id="IPR050194">
    <property type="entry name" value="Glycosyltransferase_grp1"/>
</dbReference>
<dbReference type="PANTHER" id="PTHR45947:SF3">
    <property type="entry name" value="SULFOQUINOVOSYL TRANSFERASE SQD2"/>
    <property type="match status" value="1"/>
</dbReference>
<dbReference type="InterPro" id="IPR001296">
    <property type="entry name" value="Glyco_trans_1"/>
</dbReference>
<dbReference type="Pfam" id="PF00534">
    <property type="entry name" value="Glycos_transf_1"/>
    <property type="match status" value="1"/>
</dbReference>
<dbReference type="CDD" id="cd03801">
    <property type="entry name" value="GT4_PimA-like"/>
    <property type="match status" value="1"/>
</dbReference>
<dbReference type="SUPFAM" id="SSF53756">
    <property type="entry name" value="UDP-Glycosyltransferase/glycogen phosphorylase"/>
    <property type="match status" value="1"/>
</dbReference>
<protein>
    <submittedName>
        <fullName evidence="3">Lipopolysaccharide biosynthesis protein</fullName>
    </submittedName>
</protein>
<dbReference type="GO" id="GO:0016757">
    <property type="term" value="F:glycosyltransferase activity"/>
    <property type="evidence" value="ECO:0007669"/>
    <property type="project" value="InterPro"/>
</dbReference>
<dbReference type="OrthoDB" id="9790710at2"/>
<name>A0A318N2Q4_9PROT</name>